<geneLocation type="plasmid" evidence="2 3">
    <name>unnamed</name>
</geneLocation>
<keyword evidence="1" id="KW-0812">Transmembrane</keyword>
<organism evidence="2 3">
    <name type="scientific">Streptomyces rochei</name>
    <name type="common">Streptomyces parvullus</name>
    <dbReference type="NCBI Taxonomy" id="1928"/>
    <lineage>
        <taxon>Bacteria</taxon>
        <taxon>Bacillati</taxon>
        <taxon>Actinomycetota</taxon>
        <taxon>Actinomycetes</taxon>
        <taxon>Kitasatosporales</taxon>
        <taxon>Streptomycetaceae</taxon>
        <taxon>Streptomyces</taxon>
        <taxon>Streptomyces rochei group</taxon>
    </lineage>
</organism>
<keyword evidence="2" id="KW-0614">Plasmid</keyword>
<keyword evidence="1" id="KW-0472">Membrane</keyword>
<dbReference type="GeneID" id="90947559"/>
<feature type="transmembrane region" description="Helical" evidence="1">
    <location>
        <begin position="96"/>
        <end position="117"/>
    </location>
</feature>
<feature type="transmembrane region" description="Helical" evidence="1">
    <location>
        <begin position="70"/>
        <end position="90"/>
    </location>
</feature>
<reference evidence="2" key="1">
    <citation type="submission" date="2023-03" db="EMBL/GenBank/DDBJ databases">
        <title>Borrelidin-producing and root-colonizing Streptomyces rochei is a potent biopesticide for soil-borne oomycete-caused plant diseases.</title>
        <authorList>
            <person name="Zhou D."/>
            <person name="Wang X."/>
            <person name="Navarro-Munoz J.C."/>
            <person name="Li W."/>
            <person name="Li J."/>
            <person name="Jiu M."/>
            <person name="Deng S."/>
            <person name="Ye Y."/>
            <person name="Daly P."/>
            <person name="Wei L."/>
        </authorList>
    </citation>
    <scope>NUCLEOTIDE SEQUENCE</scope>
    <source>
        <strain evidence="2">JK1</strain>
        <plasmid evidence="2">unnamed</plasmid>
    </source>
</reference>
<name>A0AAX3ZVS8_STRRO</name>
<sequence>MTVDTFSGVYLLDGQTAARTPLPGLLLAGARATPHRRTEGTGRFPSLASSFGSLPLAEVIVDDVQVTNRISALISAFGVLASVMLLVLAVREYRSGASALWLGAGAVIFLSASYTLVRDARRLCTGPTA</sequence>
<gene>
    <name evidence="2" type="ORF">P7W03_36010</name>
</gene>
<dbReference type="EMBL" id="CP121272">
    <property type="protein sequence ID" value="WMC91044.1"/>
    <property type="molecule type" value="Genomic_DNA"/>
</dbReference>
<dbReference type="Proteomes" id="UP001231701">
    <property type="component" value="Plasmid unnamed"/>
</dbReference>
<evidence type="ECO:0000313" key="2">
    <source>
        <dbReference type="EMBL" id="WMC91044.1"/>
    </source>
</evidence>
<keyword evidence="1" id="KW-1133">Transmembrane helix</keyword>
<dbReference type="AlphaFoldDB" id="A0AAX3ZVS8"/>
<proteinExistence type="predicted"/>
<evidence type="ECO:0000313" key="3">
    <source>
        <dbReference type="Proteomes" id="UP001231701"/>
    </source>
</evidence>
<protein>
    <submittedName>
        <fullName evidence="2">Uncharacterized protein</fullName>
    </submittedName>
</protein>
<accession>A0AAX3ZVS8</accession>
<evidence type="ECO:0000256" key="1">
    <source>
        <dbReference type="SAM" id="Phobius"/>
    </source>
</evidence>
<dbReference type="RefSeq" id="WP_260616936.1">
    <property type="nucleotide sequence ID" value="NZ_CP121272.1"/>
</dbReference>